<dbReference type="GO" id="GO:0016740">
    <property type="term" value="F:transferase activity"/>
    <property type="evidence" value="ECO:0007669"/>
    <property type="project" value="UniProtKB-KW"/>
</dbReference>
<keyword evidence="3" id="KW-1185">Reference proteome</keyword>
<keyword evidence="1" id="KW-0547">Nucleotide-binding</keyword>
<dbReference type="GO" id="GO:0030956">
    <property type="term" value="C:glutamyl-tRNA(Gln) amidotransferase complex"/>
    <property type="evidence" value="ECO:0007669"/>
    <property type="project" value="UniProtKB-UniRule"/>
</dbReference>
<dbReference type="STRING" id="448386.A0A2V3J5X7"/>
<keyword evidence="2" id="KW-0808">Transferase</keyword>
<evidence type="ECO:0000313" key="2">
    <source>
        <dbReference type="EMBL" id="PXF49809.1"/>
    </source>
</evidence>
<gene>
    <name evidence="2" type="ORF">BWQ96_00461</name>
</gene>
<keyword evidence="1" id="KW-0648">Protein biosynthesis</keyword>
<dbReference type="Gene3D" id="1.10.20.60">
    <property type="entry name" value="Glu-tRNAGln amidotransferase C subunit, N-terminal domain"/>
    <property type="match status" value="1"/>
</dbReference>
<dbReference type="GO" id="GO:0005739">
    <property type="term" value="C:mitochondrion"/>
    <property type="evidence" value="ECO:0007669"/>
    <property type="project" value="UniProtKB-SubCell"/>
</dbReference>
<accession>A0A2V3J5X7</accession>
<name>A0A2V3J5X7_9FLOR</name>
<dbReference type="PANTHER" id="PTHR15004">
    <property type="entry name" value="GLUTAMYL-TRNA(GLN) AMIDOTRANSFERASE SUBUNIT C, MITOCHONDRIAL"/>
    <property type="match status" value="1"/>
</dbReference>
<dbReference type="OrthoDB" id="2020502at2759"/>
<comment type="similarity">
    <text evidence="1">Belongs to the GatC family.</text>
</comment>
<dbReference type="GO" id="GO:0070681">
    <property type="term" value="P:glutaminyl-tRNAGln biosynthesis via transamidation"/>
    <property type="evidence" value="ECO:0007669"/>
    <property type="project" value="UniProtKB-UniRule"/>
</dbReference>
<dbReference type="InterPro" id="IPR036113">
    <property type="entry name" value="Asp/Glu-ADT_sf_sub_c"/>
</dbReference>
<keyword evidence="1" id="KW-0067">ATP-binding</keyword>
<dbReference type="GO" id="GO:0005524">
    <property type="term" value="F:ATP binding"/>
    <property type="evidence" value="ECO:0007669"/>
    <property type="project" value="UniProtKB-KW"/>
</dbReference>
<dbReference type="SUPFAM" id="SSF141000">
    <property type="entry name" value="Glu-tRNAGln amidotransferase C subunit"/>
    <property type="match status" value="1"/>
</dbReference>
<evidence type="ECO:0000256" key="1">
    <source>
        <dbReference type="HAMAP-Rule" id="MF_03149"/>
    </source>
</evidence>
<protein>
    <recommendedName>
        <fullName evidence="1">Glutamyl-tRNA(Gln) amidotransferase subunit C, mitochondrial</fullName>
        <shortName evidence="1">Glu-AdT subunit C</shortName>
        <ecNumber evidence="1">6.3.5.-</ecNumber>
    </recommendedName>
</protein>
<dbReference type="NCBIfam" id="TIGR00135">
    <property type="entry name" value="gatC"/>
    <property type="match status" value="1"/>
</dbReference>
<organism evidence="2 3">
    <name type="scientific">Gracilariopsis chorda</name>
    <dbReference type="NCBI Taxonomy" id="448386"/>
    <lineage>
        <taxon>Eukaryota</taxon>
        <taxon>Rhodophyta</taxon>
        <taxon>Florideophyceae</taxon>
        <taxon>Rhodymeniophycidae</taxon>
        <taxon>Gracilariales</taxon>
        <taxon>Gracilariaceae</taxon>
        <taxon>Gracilariopsis</taxon>
    </lineage>
</organism>
<evidence type="ECO:0000313" key="3">
    <source>
        <dbReference type="Proteomes" id="UP000247409"/>
    </source>
</evidence>
<dbReference type="HAMAP" id="MF_00122">
    <property type="entry name" value="GatC"/>
    <property type="match status" value="1"/>
</dbReference>
<sequence length="105" mass="12068">MPVRCCSEISKQEVQNIAKLAQLRLSEEEVNKVVPEIKKIINFFDTFSEVDVEGIEPMTSAQDVHNVMREDEPSRFHNVDGMMQEVPCSEREYIRVPKLSSNPTD</sequence>
<dbReference type="PANTHER" id="PTHR15004:SF0">
    <property type="entry name" value="GLUTAMYL-TRNA(GLN) AMIDOTRANSFERASE SUBUNIT C, MITOCHONDRIAL"/>
    <property type="match status" value="1"/>
</dbReference>
<comment type="function">
    <text evidence="1">Allows the formation of correctly charged Gln-tRNA(Gln) through the transamidation of misacylated Glu-tRNA(Gln) in the mitochondria. The reaction takes place in the presence of glutamine and ATP through an activated gamma-phospho-Glu-tRNA(Gln).</text>
</comment>
<keyword evidence="1" id="KW-0436">Ligase</keyword>
<comment type="catalytic activity">
    <reaction evidence="1">
        <text>L-glutamyl-tRNA(Gln) + L-glutamine + ATP + H2O = L-glutaminyl-tRNA(Gln) + L-glutamate + ADP + phosphate + H(+)</text>
        <dbReference type="Rhea" id="RHEA:17521"/>
        <dbReference type="Rhea" id="RHEA-COMP:9681"/>
        <dbReference type="Rhea" id="RHEA-COMP:9684"/>
        <dbReference type="ChEBI" id="CHEBI:15377"/>
        <dbReference type="ChEBI" id="CHEBI:15378"/>
        <dbReference type="ChEBI" id="CHEBI:29985"/>
        <dbReference type="ChEBI" id="CHEBI:30616"/>
        <dbReference type="ChEBI" id="CHEBI:43474"/>
        <dbReference type="ChEBI" id="CHEBI:58359"/>
        <dbReference type="ChEBI" id="CHEBI:78520"/>
        <dbReference type="ChEBI" id="CHEBI:78521"/>
        <dbReference type="ChEBI" id="CHEBI:456216"/>
    </reaction>
</comment>
<comment type="subcellular location">
    <subcellularLocation>
        <location evidence="1">Mitochondrion</location>
    </subcellularLocation>
</comment>
<dbReference type="GO" id="GO:0050567">
    <property type="term" value="F:glutaminyl-tRNA synthase (glutamine-hydrolyzing) activity"/>
    <property type="evidence" value="ECO:0007669"/>
    <property type="project" value="UniProtKB-UniRule"/>
</dbReference>
<dbReference type="GO" id="GO:0006450">
    <property type="term" value="P:regulation of translational fidelity"/>
    <property type="evidence" value="ECO:0007669"/>
    <property type="project" value="InterPro"/>
</dbReference>
<dbReference type="Proteomes" id="UP000247409">
    <property type="component" value="Unassembled WGS sequence"/>
</dbReference>
<dbReference type="Pfam" id="PF02686">
    <property type="entry name" value="GatC"/>
    <property type="match status" value="1"/>
</dbReference>
<dbReference type="EMBL" id="NBIV01000002">
    <property type="protein sequence ID" value="PXF49809.1"/>
    <property type="molecule type" value="Genomic_DNA"/>
</dbReference>
<comment type="subunit">
    <text evidence="1">Subunit of the heterotrimeric GatCAB amidotransferase (AdT) complex, composed of A, B and C subunits.</text>
</comment>
<dbReference type="GO" id="GO:0032543">
    <property type="term" value="P:mitochondrial translation"/>
    <property type="evidence" value="ECO:0007669"/>
    <property type="project" value="UniProtKB-UniRule"/>
</dbReference>
<comment type="caution">
    <text evidence="2">The sequence shown here is derived from an EMBL/GenBank/DDBJ whole genome shotgun (WGS) entry which is preliminary data.</text>
</comment>
<dbReference type="AlphaFoldDB" id="A0A2V3J5X7"/>
<proteinExistence type="inferred from homology"/>
<dbReference type="EC" id="6.3.5.-" evidence="1"/>
<dbReference type="InterPro" id="IPR003837">
    <property type="entry name" value="GatC"/>
</dbReference>
<reference evidence="2 3" key="1">
    <citation type="journal article" date="2018" name="Mol. Biol. Evol.">
        <title>Analysis of the draft genome of the red seaweed Gracilariopsis chorda provides insights into genome size evolution in Rhodophyta.</title>
        <authorList>
            <person name="Lee J."/>
            <person name="Yang E.C."/>
            <person name="Graf L."/>
            <person name="Yang J.H."/>
            <person name="Qiu H."/>
            <person name="Zel Zion U."/>
            <person name="Chan C.X."/>
            <person name="Stephens T.G."/>
            <person name="Weber A.P.M."/>
            <person name="Boo G.H."/>
            <person name="Boo S.M."/>
            <person name="Kim K.M."/>
            <person name="Shin Y."/>
            <person name="Jung M."/>
            <person name="Lee S.J."/>
            <person name="Yim H.S."/>
            <person name="Lee J.H."/>
            <person name="Bhattacharya D."/>
            <person name="Yoon H.S."/>
        </authorList>
    </citation>
    <scope>NUCLEOTIDE SEQUENCE [LARGE SCALE GENOMIC DNA]</scope>
    <source>
        <strain evidence="2 3">SKKU-2015</strain>
        <tissue evidence="2">Whole body</tissue>
    </source>
</reference>
<keyword evidence="1" id="KW-0496">Mitochondrion</keyword>
<dbReference type="GO" id="GO:0009507">
    <property type="term" value="C:chloroplast"/>
    <property type="evidence" value="ECO:0007669"/>
    <property type="project" value="TreeGrafter"/>
</dbReference>